<dbReference type="SUPFAM" id="SSF53098">
    <property type="entry name" value="Ribonuclease H-like"/>
    <property type="match status" value="1"/>
</dbReference>
<dbReference type="Gene3D" id="1.10.150.80">
    <property type="entry name" value="HRDC domain"/>
    <property type="match status" value="2"/>
</dbReference>
<dbReference type="SMART" id="SM00341">
    <property type="entry name" value="HRDC"/>
    <property type="match status" value="1"/>
</dbReference>
<dbReference type="SMART" id="SM00474">
    <property type="entry name" value="35EXOc"/>
    <property type="match status" value="1"/>
</dbReference>
<feature type="compositionally biased region" description="Basic and acidic residues" evidence="1">
    <location>
        <begin position="294"/>
        <end position="304"/>
    </location>
</feature>
<dbReference type="InterPro" id="IPR010997">
    <property type="entry name" value="HRDC-like_sf"/>
</dbReference>
<dbReference type="PROSITE" id="PS50967">
    <property type="entry name" value="HRDC"/>
    <property type="match status" value="1"/>
</dbReference>
<keyword evidence="4" id="KW-1185">Reference proteome</keyword>
<dbReference type="SUPFAM" id="SSF47819">
    <property type="entry name" value="HRDC-like"/>
    <property type="match status" value="1"/>
</dbReference>
<evidence type="ECO:0000256" key="1">
    <source>
        <dbReference type="SAM" id="MobiDB-lite"/>
    </source>
</evidence>
<name>A0ABT1FZR3_9CORY</name>
<dbReference type="InterPro" id="IPR002562">
    <property type="entry name" value="3'-5'_exonuclease_dom"/>
</dbReference>
<dbReference type="Pfam" id="PF18305">
    <property type="entry name" value="DNA_pol_A_exoN"/>
    <property type="match status" value="1"/>
</dbReference>
<feature type="domain" description="HRDC" evidence="2">
    <location>
        <begin position="215"/>
        <end position="294"/>
    </location>
</feature>
<dbReference type="Proteomes" id="UP001204000">
    <property type="component" value="Unassembled WGS sequence"/>
</dbReference>
<sequence length="397" mass="43245">MTQHPDYTLVDSPAGFRRAAQALEAGRGPFAVDTERASAYRYDDRAFLVQVHRRGAGTFLFAPEGHRDAVRDALEPVLGGADWIIHAAGEDLASLALLGLHPATLFDTELAARLAGFDRPNLGAMVEHYTGTHLEKGHGREDWSLTPLPADWLDYAALDVLYLNDLAEALAEELAAAGMLAAAEQEFAHLIRTRSLAPAQPKTWRDMKGVQAVRSPAGLQIARALWQERDAAARHTDASPAALLQTKVIVAVAQAQPGTPDELARVPGFPARKRGATSRWFGVVEAALRERRQAWPERTRRDPHTPPSKPTWERTYPESFAALEQARTRVAAAAGNLGIRPEDLLSPATLREVMWSAAARPLLDAHDACRRLLAAGAREWQAEIAGPLLVAPRAAED</sequence>
<dbReference type="RefSeq" id="WP_253576270.1">
    <property type="nucleotide sequence ID" value="NZ_JAMFTQ010000002.1"/>
</dbReference>
<dbReference type="Pfam" id="PF00570">
    <property type="entry name" value="HRDC"/>
    <property type="match status" value="1"/>
</dbReference>
<feature type="region of interest" description="Disordered" evidence="1">
    <location>
        <begin position="294"/>
        <end position="313"/>
    </location>
</feature>
<dbReference type="PANTHER" id="PTHR47649:SF1">
    <property type="entry name" value="RIBONUCLEASE D"/>
    <property type="match status" value="1"/>
</dbReference>
<dbReference type="PANTHER" id="PTHR47649">
    <property type="entry name" value="RIBONUCLEASE D"/>
    <property type="match status" value="1"/>
</dbReference>
<dbReference type="Gene3D" id="3.30.420.10">
    <property type="entry name" value="Ribonuclease H-like superfamily/Ribonuclease H"/>
    <property type="match status" value="1"/>
</dbReference>
<dbReference type="InterPro" id="IPR041605">
    <property type="entry name" value="Exo_C"/>
</dbReference>
<dbReference type="InterPro" id="IPR012337">
    <property type="entry name" value="RNaseH-like_sf"/>
</dbReference>
<comment type="caution">
    <text evidence="3">The sequence shown here is derived from an EMBL/GenBank/DDBJ whole genome shotgun (WGS) entry which is preliminary data.</text>
</comment>
<reference evidence="3" key="1">
    <citation type="submission" date="2022-05" db="EMBL/GenBank/DDBJ databases">
        <title>Corynebacterium sp. TA-R-1 sp. nov., isolated from human feces.</title>
        <authorList>
            <person name="Shamsuzzaman M."/>
            <person name="Dahal R.H."/>
        </authorList>
    </citation>
    <scope>NUCLEOTIDE SEQUENCE</scope>
    <source>
        <strain evidence="3">TA-R-1</strain>
    </source>
</reference>
<proteinExistence type="predicted"/>
<dbReference type="Pfam" id="PF01612">
    <property type="entry name" value="DNA_pol_A_exo1"/>
    <property type="match status" value="1"/>
</dbReference>
<accession>A0ABT1FZR3</accession>
<evidence type="ECO:0000259" key="2">
    <source>
        <dbReference type="PROSITE" id="PS50967"/>
    </source>
</evidence>
<dbReference type="InterPro" id="IPR002121">
    <property type="entry name" value="HRDC_dom"/>
</dbReference>
<evidence type="ECO:0000313" key="3">
    <source>
        <dbReference type="EMBL" id="MCP1387206.1"/>
    </source>
</evidence>
<evidence type="ECO:0000313" key="4">
    <source>
        <dbReference type="Proteomes" id="UP001204000"/>
    </source>
</evidence>
<dbReference type="InterPro" id="IPR036397">
    <property type="entry name" value="RNaseH_sf"/>
</dbReference>
<dbReference type="InterPro" id="IPR051086">
    <property type="entry name" value="RNase_D-like"/>
</dbReference>
<protein>
    <submittedName>
        <fullName evidence="3">HRDC domain-containing protein</fullName>
    </submittedName>
</protein>
<dbReference type="EMBL" id="JAMFTQ010000002">
    <property type="protein sequence ID" value="MCP1387206.1"/>
    <property type="molecule type" value="Genomic_DNA"/>
</dbReference>
<organism evidence="3 4">
    <name type="scientific">Corynebacterium stercoris</name>
    <dbReference type="NCBI Taxonomy" id="2943490"/>
    <lineage>
        <taxon>Bacteria</taxon>
        <taxon>Bacillati</taxon>
        <taxon>Actinomycetota</taxon>
        <taxon>Actinomycetes</taxon>
        <taxon>Mycobacteriales</taxon>
        <taxon>Corynebacteriaceae</taxon>
        <taxon>Corynebacterium</taxon>
    </lineage>
</organism>
<dbReference type="InterPro" id="IPR044876">
    <property type="entry name" value="HRDC_dom_sf"/>
</dbReference>
<gene>
    <name evidence="3" type="ORF">M5J20_03260</name>
</gene>
<dbReference type="CDD" id="cd06142">
    <property type="entry name" value="RNaseD_exo"/>
    <property type="match status" value="1"/>
</dbReference>